<keyword evidence="13" id="KW-1185">Reference proteome</keyword>
<dbReference type="GO" id="GO:0051209">
    <property type="term" value="P:release of sequestered calcium ion into cytosol"/>
    <property type="evidence" value="ECO:0007669"/>
    <property type="project" value="Ensembl"/>
</dbReference>
<dbReference type="GO" id="GO:0006955">
    <property type="term" value="P:immune response"/>
    <property type="evidence" value="ECO:0000318"/>
    <property type="project" value="GO_Central"/>
</dbReference>
<dbReference type="OrthoDB" id="10015690at2759"/>
<dbReference type="STRING" id="28377.ENSACAP00000013839"/>
<dbReference type="InParanoid" id="H9GKN9"/>
<dbReference type="KEGG" id="acs:100559483"/>
<dbReference type="InterPro" id="IPR000355">
    <property type="entry name" value="Chemokine_rcpt"/>
</dbReference>
<keyword evidence="9" id="KW-0807">Transducer</keyword>
<dbReference type="InterPro" id="IPR050119">
    <property type="entry name" value="CCR1-9-like"/>
</dbReference>
<keyword evidence="3 10" id="KW-0812">Transmembrane</keyword>
<dbReference type="PRINTS" id="PR00237">
    <property type="entry name" value="GPCRRHODOPSN"/>
</dbReference>
<evidence type="ECO:0000256" key="4">
    <source>
        <dbReference type="ARBA" id="ARBA00022989"/>
    </source>
</evidence>
<evidence type="ECO:0000313" key="12">
    <source>
        <dbReference type="Ensembl" id="ENSACAP00000013839.2"/>
    </source>
</evidence>
<dbReference type="Gene3D" id="1.20.1070.10">
    <property type="entry name" value="Rhodopsin 7-helix transmembrane proteins"/>
    <property type="match status" value="1"/>
</dbReference>
<dbReference type="GO" id="GO:0019957">
    <property type="term" value="F:C-C chemokine binding"/>
    <property type="evidence" value="ECO:0000318"/>
    <property type="project" value="GO_Central"/>
</dbReference>
<dbReference type="InterPro" id="IPR000276">
    <property type="entry name" value="GPCR_Rhodpsn"/>
</dbReference>
<name>H9GKN9_ANOCA</name>
<feature type="transmembrane region" description="Helical" evidence="10">
    <location>
        <begin position="285"/>
        <end position="305"/>
    </location>
</feature>
<keyword evidence="7" id="KW-1015">Disulfide bond</keyword>
<comment type="subcellular location">
    <subcellularLocation>
        <location evidence="1">Cell membrane</location>
        <topology evidence="1">Multi-pass membrane protein</topology>
    </subcellularLocation>
</comment>
<feature type="transmembrane region" description="Helical" evidence="10">
    <location>
        <begin position="234"/>
        <end position="251"/>
    </location>
</feature>
<reference evidence="12" key="1">
    <citation type="submission" date="2009-12" db="EMBL/GenBank/DDBJ databases">
        <title>The Genome Sequence of Anolis carolinensis (Green Anole Lizard).</title>
        <authorList>
            <consortium name="The Genome Sequencing Platform"/>
            <person name="Di Palma F."/>
            <person name="Alfoldi J."/>
            <person name="Heiman D."/>
            <person name="Young S."/>
            <person name="Grabherr M."/>
            <person name="Johnson J."/>
            <person name="Lander E.S."/>
            <person name="Lindblad-Toh K."/>
        </authorList>
    </citation>
    <scope>NUCLEOTIDE SEQUENCE [LARGE SCALE GENOMIC DNA]</scope>
    <source>
        <strain evidence="12">JBL SC #1</strain>
    </source>
</reference>
<dbReference type="CTD" id="2829"/>
<gene>
    <name evidence="12" type="primary">XCR1</name>
</gene>
<dbReference type="Ensembl" id="ENSACAT00000014122.2">
    <property type="protein sequence ID" value="ENSACAP00000013839.2"/>
    <property type="gene ID" value="ENSACAG00000014112.2"/>
</dbReference>
<reference evidence="12" key="2">
    <citation type="submission" date="2025-08" db="UniProtKB">
        <authorList>
            <consortium name="Ensembl"/>
        </authorList>
    </citation>
    <scope>IDENTIFICATION</scope>
</reference>
<dbReference type="GO" id="GO:0060326">
    <property type="term" value="P:cell chemotaxis"/>
    <property type="evidence" value="ECO:0000318"/>
    <property type="project" value="GO_Central"/>
</dbReference>
<dbReference type="SUPFAM" id="SSF81321">
    <property type="entry name" value="Family A G protein-coupled receptor-like"/>
    <property type="match status" value="1"/>
</dbReference>
<proteinExistence type="predicted"/>
<keyword evidence="6 10" id="KW-0472">Membrane</keyword>
<protein>
    <submittedName>
        <fullName evidence="12">X-C motif chemokine receptor 1</fullName>
    </submittedName>
</protein>
<dbReference type="PANTHER" id="PTHR10489:SF730">
    <property type="entry name" value="CHEMOKINE XC RECEPTOR 1"/>
    <property type="match status" value="1"/>
</dbReference>
<dbReference type="HOGENOM" id="CLU_009579_8_3_1"/>
<keyword evidence="5" id="KW-0297">G-protein coupled receptor</keyword>
<feature type="transmembrane region" description="Helical" evidence="10">
    <location>
        <begin position="201"/>
        <end position="222"/>
    </location>
</feature>
<feature type="transmembrane region" description="Helical" evidence="10">
    <location>
        <begin position="151"/>
        <end position="172"/>
    </location>
</feature>
<evidence type="ECO:0000256" key="1">
    <source>
        <dbReference type="ARBA" id="ARBA00004651"/>
    </source>
</evidence>
<evidence type="ECO:0000256" key="3">
    <source>
        <dbReference type="ARBA" id="ARBA00022692"/>
    </source>
</evidence>
<dbReference type="PRINTS" id="PR00657">
    <property type="entry name" value="CCCHEMOKINER"/>
</dbReference>
<dbReference type="GO" id="GO:0007204">
    <property type="term" value="P:positive regulation of cytosolic calcium ion concentration"/>
    <property type="evidence" value="ECO:0000318"/>
    <property type="project" value="GO_Central"/>
</dbReference>
<dbReference type="GO" id="GO:0019722">
    <property type="term" value="P:calcium-mediated signaling"/>
    <property type="evidence" value="ECO:0000318"/>
    <property type="project" value="GO_Central"/>
</dbReference>
<feature type="domain" description="G-protein coupled receptors family 1 profile" evidence="11">
    <location>
        <begin position="52"/>
        <end position="298"/>
    </location>
</feature>
<dbReference type="InterPro" id="IPR017452">
    <property type="entry name" value="GPCR_Rhodpsn_7TM"/>
</dbReference>
<dbReference type="GO" id="GO:0009897">
    <property type="term" value="C:external side of plasma membrane"/>
    <property type="evidence" value="ECO:0000318"/>
    <property type="project" value="GO_Central"/>
</dbReference>
<evidence type="ECO:0000256" key="8">
    <source>
        <dbReference type="ARBA" id="ARBA00023170"/>
    </source>
</evidence>
<dbReference type="Proteomes" id="UP000001646">
    <property type="component" value="Unplaced"/>
</dbReference>
<keyword evidence="4 10" id="KW-1133">Transmembrane helix</keyword>
<dbReference type="PROSITE" id="PS50262">
    <property type="entry name" value="G_PROTEIN_RECEP_F1_2"/>
    <property type="match status" value="1"/>
</dbReference>
<dbReference type="GeneTree" id="ENSGT01110000267168"/>
<evidence type="ECO:0000256" key="9">
    <source>
        <dbReference type="ARBA" id="ARBA00023224"/>
    </source>
</evidence>
<dbReference type="OMA" id="RSHTKNR"/>
<evidence type="ECO:0000256" key="5">
    <source>
        <dbReference type="ARBA" id="ARBA00023040"/>
    </source>
</evidence>
<evidence type="ECO:0000256" key="7">
    <source>
        <dbReference type="ARBA" id="ARBA00023157"/>
    </source>
</evidence>
<dbReference type="eggNOG" id="KOG3656">
    <property type="taxonomic scope" value="Eukaryota"/>
</dbReference>
<dbReference type="FunFam" id="1.20.1070.10:FF:000130">
    <property type="entry name" value="Chemokine (C-C motif) receptor 2"/>
    <property type="match status" value="1"/>
</dbReference>
<dbReference type="AlphaFoldDB" id="H9GKN9"/>
<dbReference type="Bgee" id="ENSACAG00000014112">
    <property type="expression patterns" value="Expressed in liver and 2 other cell types or tissues"/>
</dbReference>
<evidence type="ECO:0000256" key="2">
    <source>
        <dbReference type="ARBA" id="ARBA00022475"/>
    </source>
</evidence>
<evidence type="ECO:0000256" key="10">
    <source>
        <dbReference type="SAM" id="Phobius"/>
    </source>
</evidence>
<feature type="transmembrane region" description="Helical" evidence="10">
    <location>
        <begin position="36"/>
        <end position="61"/>
    </location>
</feature>
<dbReference type="GeneID" id="100559483"/>
<keyword evidence="8" id="KW-0675">Receptor</keyword>
<organism evidence="12 13">
    <name type="scientific">Anolis carolinensis</name>
    <name type="common">Green anole</name>
    <name type="synonym">American chameleon</name>
    <dbReference type="NCBI Taxonomy" id="28377"/>
    <lineage>
        <taxon>Eukaryota</taxon>
        <taxon>Metazoa</taxon>
        <taxon>Chordata</taxon>
        <taxon>Craniata</taxon>
        <taxon>Vertebrata</taxon>
        <taxon>Euteleostomi</taxon>
        <taxon>Lepidosauria</taxon>
        <taxon>Squamata</taxon>
        <taxon>Bifurcata</taxon>
        <taxon>Unidentata</taxon>
        <taxon>Episquamata</taxon>
        <taxon>Toxicofera</taxon>
        <taxon>Iguania</taxon>
        <taxon>Dactyloidae</taxon>
        <taxon>Anolis</taxon>
    </lineage>
</organism>
<evidence type="ECO:0000256" key="6">
    <source>
        <dbReference type="ARBA" id="ARBA00023136"/>
    </source>
</evidence>
<keyword evidence="2" id="KW-1003">Cell membrane</keyword>
<dbReference type="GO" id="GO:0016493">
    <property type="term" value="F:C-C chemokine receptor activity"/>
    <property type="evidence" value="ECO:0000318"/>
    <property type="project" value="GO_Central"/>
</dbReference>
<reference evidence="12" key="3">
    <citation type="submission" date="2025-09" db="UniProtKB">
        <authorList>
            <consortium name="Ensembl"/>
        </authorList>
    </citation>
    <scope>IDENTIFICATION</scope>
</reference>
<dbReference type="PANTHER" id="PTHR10489">
    <property type="entry name" value="CELL ADHESION MOLECULE"/>
    <property type="match status" value="1"/>
</dbReference>
<sequence>MAELTESTPNTTDYDYDELPESNYCYMGDISELSALLISILYSVIFLFSLLGNSLVLRIVLKYESLMSLTNLFIVNLCISDLIFSCTLPFLIVYHSYGWIMGEFLCKAVSGIFSISYFCGVIFLTIMTILRYLAVVDPLSTLRTQKKRSGILVSLAVWVTSLLFVIPEILSIQVTTDIDGRYGCYYQAFYPWEMVELCLKVLFFLISFMIIAICYTGMLDILLRSRSQSRHRTVRLIFAIVLVFFLSWAPYNVLGFVYALSEQNVIESKCQTKKDIYFAFDISRTVAYCHCCLNPVLYVFVGVKFRRHLKLLYKQYAQRHRAILPSSPRHHSSHADLYEEQSLY</sequence>
<dbReference type="Pfam" id="PF00001">
    <property type="entry name" value="7tm_1"/>
    <property type="match status" value="1"/>
</dbReference>
<accession>H9GKN9</accession>
<evidence type="ECO:0000313" key="13">
    <source>
        <dbReference type="Proteomes" id="UP000001646"/>
    </source>
</evidence>
<feature type="transmembrane region" description="Helical" evidence="10">
    <location>
        <begin position="73"/>
        <end position="97"/>
    </location>
</feature>
<evidence type="ECO:0000259" key="11">
    <source>
        <dbReference type="PROSITE" id="PS50262"/>
    </source>
</evidence>
<feature type="transmembrane region" description="Helical" evidence="10">
    <location>
        <begin position="109"/>
        <end position="130"/>
    </location>
</feature>
<dbReference type="RefSeq" id="XP_016851955.1">
    <property type="nucleotide sequence ID" value="XM_016996466.2"/>
</dbReference>